<reference evidence="1 2" key="1">
    <citation type="submission" date="2016-10" db="EMBL/GenBank/DDBJ databases">
        <authorList>
            <person name="de Groot N.N."/>
        </authorList>
    </citation>
    <scope>NUCLEOTIDE SEQUENCE [LARGE SCALE GENOMIC DNA]</scope>
    <source>
        <strain evidence="1 2">R-24608</strain>
    </source>
</reference>
<dbReference type="Proteomes" id="UP000183656">
    <property type="component" value="Unassembled WGS sequence"/>
</dbReference>
<dbReference type="RefSeq" id="WP_158447342.1">
    <property type="nucleotide sequence ID" value="NZ_CYIG01000008.1"/>
</dbReference>
<evidence type="ECO:0000313" key="1">
    <source>
        <dbReference type="EMBL" id="SFU68532.1"/>
    </source>
</evidence>
<organism evidence="1 2">
    <name type="scientific">Paenacidovorax caeni</name>
    <dbReference type="NCBI Taxonomy" id="343013"/>
    <lineage>
        <taxon>Bacteria</taxon>
        <taxon>Pseudomonadati</taxon>
        <taxon>Pseudomonadota</taxon>
        <taxon>Betaproteobacteria</taxon>
        <taxon>Burkholderiales</taxon>
        <taxon>Comamonadaceae</taxon>
        <taxon>Paenacidovorax</taxon>
    </lineage>
</organism>
<accession>A0A1I7I6F6</accession>
<evidence type="ECO:0000313" key="2">
    <source>
        <dbReference type="Proteomes" id="UP000183656"/>
    </source>
</evidence>
<dbReference type="AlphaFoldDB" id="A0A1I7I6F6"/>
<sequence>MPATPARPAFVPQRQPLVRRLRRVLRVTERAWGLPPQHPAPARSAP</sequence>
<keyword evidence="2" id="KW-1185">Reference proteome</keyword>
<dbReference type="EMBL" id="FPBX01000014">
    <property type="protein sequence ID" value="SFU68532.1"/>
    <property type="molecule type" value="Genomic_DNA"/>
</dbReference>
<name>A0A1I7I6F6_9BURK</name>
<gene>
    <name evidence="1" type="ORF">SAMN04489707_101485</name>
</gene>
<proteinExistence type="predicted"/>
<protein>
    <submittedName>
        <fullName evidence="1">Uncharacterized protein</fullName>
    </submittedName>
</protein>